<organism evidence="1 2">
    <name type="scientific">Thermostichus vulcanus str. 'Rupite'</name>
    <dbReference type="NCBI Taxonomy" id="2813851"/>
    <lineage>
        <taxon>Bacteria</taxon>
        <taxon>Bacillati</taxon>
        <taxon>Cyanobacteriota</taxon>
        <taxon>Cyanophyceae</taxon>
        <taxon>Thermostichales</taxon>
        <taxon>Thermostichaceae</taxon>
        <taxon>Thermostichus</taxon>
    </lineage>
</organism>
<proteinExistence type="predicted"/>
<protein>
    <submittedName>
        <fullName evidence="1">Uncharacterized protein</fullName>
    </submittedName>
</protein>
<reference evidence="1" key="1">
    <citation type="submission" date="2021-02" db="EMBL/GenBank/DDBJ databases">
        <title>The CRISPR/cas machinery reduction and long-range gene transfer in the hot spring cyanobacterium Synechococcus.</title>
        <authorList>
            <person name="Dvorak P."/>
            <person name="Jahodarova E."/>
            <person name="Hasler P."/>
            <person name="Poulickova A."/>
        </authorList>
    </citation>
    <scope>NUCLEOTIDE SEQUENCE</scope>
    <source>
        <strain evidence="1">Rupite</strain>
    </source>
</reference>
<evidence type="ECO:0000313" key="2">
    <source>
        <dbReference type="Proteomes" id="UP000830835"/>
    </source>
</evidence>
<keyword evidence="2" id="KW-1185">Reference proteome</keyword>
<dbReference type="EMBL" id="JAFIRA010000001">
    <property type="protein sequence ID" value="MCJ2541391.1"/>
    <property type="molecule type" value="Genomic_DNA"/>
</dbReference>
<evidence type="ECO:0000313" key="1">
    <source>
        <dbReference type="EMBL" id="MCJ2541391.1"/>
    </source>
</evidence>
<gene>
    <name evidence="1" type="ORF">JX360_00475</name>
</gene>
<accession>A0ABT0C6K8</accession>
<comment type="caution">
    <text evidence="1">The sequence shown here is derived from an EMBL/GenBank/DDBJ whole genome shotgun (WGS) entry which is preliminary data.</text>
</comment>
<dbReference type="Proteomes" id="UP000830835">
    <property type="component" value="Unassembled WGS sequence"/>
</dbReference>
<sequence length="106" mass="12208">MEKMLVNIVEYLALGELENYLCSEHPHQQVFHDAMEREAMMQQILNRIPAIYMWLAADECPSRDQLNPSEQELLRSVVRDVVNQKLQQASFGVDPYAGSMSEAFYG</sequence>
<name>A0ABT0C6K8_THEVL</name>
<dbReference type="RefSeq" id="WP_244348391.1">
    <property type="nucleotide sequence ID" value="NZ_JAFIRA010000001.1"/>
</dbReference>